<feature type="compositionally biased region" description="Basic and acidic residues" evidence="1">
    <location>
        <begin position="97"/>
        <end position="117"/>
    </location>
</feature>
<keyword evidence="3" id="KW-1185">Reference proteome</keyword>
<evidence type="ECO:0000256" key="1">
    <source>
        <dbReference type="SAM" id="MobiDB-lite"/>
    </source>
</evidence>
<name>A0A3N4IDH6_ASCIM</name>
<gene>
    <name evidence="2" type="ORF">BJ508DRAFT_323827</name>
</gene>
<feature type="compositionally biased region" description="Basic residues" evidence="1">
    <location>
        <begin position="128"/>
        <end position="139"/>
    </location>
</feature>
<feature type="compositionally biased region" description="Low complexity" evidence="1">
    <location>
        <begin position="65"/>
        <end position="78"/>
    </location>
</feature>
<dbReference type="AlphaFoldDB" id="A0A3N4IDH6"/>
<evidence type="ECO:0000313" key="3">
    <source>
        <dbReference type="Proteomes" id="UP000275078"/>
    </source>
</evidence>
<evidence type="ECO:0000313" key="2">
    <source>
        <dbReference type="EMBL" id="RPA84183.1"/>
    </source>
</evidence>
<reference evidence="2 3" key="1">
    <citation type="journal article" date="2018" name="Nat. Ecol. Evol.">
        <title>Pezizomycetes genomes reveal the molecular basis of ectomycorrhizal truffle lifestyle.</title>
        <authorList>
            <person name="Murat C."/>
            <person name="Payen T."/>
            <person name="Noel B."/>
            <person name="Kuo A."/>
            <person name="Morin E."/>
            <person name="Chen J."/>
            <person name="Kohler A."/>
            <person name="Krizsan K."/>
            <person name="Balestrini R."/>
            <person name="Da Silva C."/>
            <person name="Montanini B."/>
            <person name="Hainaut M."/>
            <person name="Levati E."/>
            <person name="Barry K.W."/>
            <person name="Belfiori B."/>
            <person name="Cichocki N."/>
            <person name="Clum A."/>
            <person name="Dockter R.B."/>
            <person name="Fauchery L."/>
            <person name="Guy J."/>
            <person name="Iotti M."/>
            <person name="Le Tacon F."/>
            <person name="Lindquist E.A."/>
            <person name="Lipzen A."/>
            <person name="Malagnac F."/>
            <person name="Mello A."/>
            <person name="Molinier V."/>
            <person name="Miyauchi S."/>
            <person name="Poulain J."/>
            <person name="Riccioni C."/>
            <person name="Rubini A."/>
            <person name="Sitrit Y."/>
            <person name="Splivallo R."/>
            <person name="Traeger S."/>
            <person name="Wang M."/>
            <person name="Zifcakova L."/>
            <person name="Wipf D."/>
            <person name="Zambonelli A."/>
            <person name="Paolocci F."/>
            <person name="Nowrousian M."/>
            <person name="Ottonello S."/>
            <person name="Baldrian P."/>
            <person name="Spatafora J.W."/>
            <person name="Henrissat B."/>
            <person name="Nagy L.G."/>
            <person name="Aury J.M."/>
            <person name="Wincker P."/>
            <person name="Grigoriev I.V."/>
            <person name="Bonfante P."/>
            <person name="Martin F.M."/>
        </authorList>
    </citation>
    <scope>NUCLEOTIDE SEQUENCE [LARGE SCALE GENOMIC DNA]</scope>
    <source>
        <strain evidence="2 3">RN42</strain>
    </source>
</reference>
<organism evidence="2 3">
    <name type="scientific">Ascobolus immersus RN42</name>
    <dbReference type="NCBI Taxonomy" id="1160509"/>
    <lineage>
        <taxon>Eukaryota</taxon>
        <taxon>Fungi</taxon>
        <taxon>Dikarya</taxon>
        <taxon>Ascomycota</taxon>
        <taxon>Pezizomycotina</taxon>
        <taxon>Pezizomycetes</taxon>
        <taxon>Pezizales</taxon>
        <taxon>Ascobolaceae</taxon>
        <taxon>Ascobolus</taxon>
    </lineage>
</organism>
<dbReference type="EMBL" id="ML119660">
    <property type="protein sequence ID" value="RPA84183.1"/>
    <property type="molecule type" value="Genomic_DNA"/>
</dbReference>
<protein>
    <submittedName>
        <fullName evidence="2">Uncharacterized protein</fullName>
    </submittedName>
</protein>
<proteinExistence type="predicted"/>
<sequence length="199" mass="22257">MVQWDNGRDKLVLLTMMFGTAAEKQSAALAAMVGCTEKALSLRRCHYKKEYNALKIRLAEGGFDSSSSSTRSTASSRSKVTANSSPAKRKAGASSGKDFEDGRQARYDGRFEGRGIYEDDDEPDFPQSRKRQATQHPARRQVIVKEDPDYEGFVDGFVKNEDFEQPLRQQTLKKEWEEDNSGFTPPGSPVSSYFGRSGY</sequence>
<dbReference type="Proteomes" id="UP000275078">
    <property type="component" value="Unassembled WGS sequence"/>
</dbReference>
<feature type="region of interest" description="Disordered" evidence="1">
    <location>
        <begin position="175"/>
        <end position="199"/>
    </location>
</feature>
<accession>A0A3N4IDH6</accession>
<feature type="region of interest" description="Disordered" evidence="1">
    <location>
        <begin position="62"/>
        <end position="141"/>
    </location>
</feature>